<feature type="region of interest" description="Disordered" evidence="1">
    <location>
        <begin position="117"/>
        <end position="139"/>
    </location>
</feature>
<keyword evidence="3" id="KW-1185">Reference proteome</keyword>
<reference evidence="2 3" key="1">
    <citation type="submission" date="2024-05" db="EMBL/GenBank/DDBJ databases">
        <title>Haplotype-resolved chromosome-level genome assembly of Huyou (Citrus changshanensis).</title>
        <authorList>
            <person name="Miao C."/>
            <person name="Chen W."/>
            <person name="Wu Y."/>
            <person name="Wang L."/>
            <person name="Zhao S."/>
            <person name="Grierson D."/>
            <person name="Xu C."/>
            <person name="Chen K."/>
        </authorList>
    </citation>
    <scope>NUCLEOTIDE SEQUENCE [LARGE SCALE GENOMIC DNA]</scope>
    <source>
        <strain evidence="2">01-14</strain>
        <tissue evidence="2">Leaf</tissue>
    </source>
</reference>
<evidence type="ECO:0000313" key="2">
    <source>
        <dbReference type="EMBL" id="KAK9182887.1"/>
    </source>
</evidence>
<comment type="caution">
    <text evidence="2">The sequence shown here is derived from an EMBL/GenBank/DDBJ whole genome shotgun (WGS) entry which is preliminary data.</text>
</comment>
<proteinExistence type="predicted"/>
<organism evidence="2 3">
    <name type="scientific">Citrus x changshan-huyou</name>
    <dbReference type="NCBI Taxonomy" id="2935761"/>
    <lineage>
        <taxon>Eukaryota</taxon>
        <taxon>Viridiplantae</taxon>
        <taxon>Streptophyta</taxon>
        <taxon>Embryophyta</taxon>
        <taxon>Tracheophyta</taxon>
        <taxon>Spermatophyta</taxon>
        <taxon>Magnoliopsida</taxon>
        <taxon>eudicotyledons</taxon>
        <taxon>Gunneridae</taxon>
        <taxon>Pentapetalae</taxon>
        <taxon>rosids</taxon>
        <taxon>malvids</taxon>
        <taxon>Sapindales</taxon>
        <taxon>Rutaceae</taxon>
        <taxon>Aurantioideae</taxon>
        <taxon>Citrus</taxon>
    </lineage>
</organism>
<dbReference type="EMBL" id="JBCGBO010000024">
    <property type="protein sequence ID" value="KAK9182887.1"/>
    <property type="molecule type" value="Genomic_DNA"/>
</dbReference>
<protein>
    <submittedName>
        <fullName evidence="2">Uncharacterized protein</fullName>
    </submittedName>
</protein>
<evidence type="ECO:0000313" key="3">
    <source>
        <dbReference type="Proteomes" id="UP001428341"/>
    </source>
</evidence>
<accession>A0AAP0QH87</accession>
<sequence length="139" mass="15104">MSGYGWNASSGYGNPNGFNFAPSTQEQCVVCHQQPYLFPNVTQVASHRQAQRRFATLTANTVIKQREMMHRRKNLAALNNGNMIVTRPAPGAAVARPNDQAAAIGAIPDETELDFRDGKINRSSSTDSSINLDLTLGTP</sequence>
<evidence type="ECO:0000256" key="1">
    <source>
        <dbReference type="SAM" id="MobiDB-lite"/>
    </source>
</evidence>
<dbReference type="Proteomes" id="UP001428341">
    <property type="component" value="Unassembled WGS sequence"/>
</dbReference>
<dbReference type="AlphaFoldDB" id="A0AAP0QH87"/>
<feature type="compositionally biased region" description="Polar residues" evidence="1">
    <location>
        <begin position="121"/>
        <end position="139"/>
    </location>
</feature>
<name>A0AAP0QH87_9ROSI</name>
<gene>
    <name evidence="2" type="ORF">WN944_026035</name>
</gene>